<evidence type="ECO:0000313" key="3">
    <source>
        <dbReference type="Proteomes" id="UP001575622"/>
    </source>
</evidence>
<gene>
    <name evidence="2" type="ORF">ACEU3E_06505</name>
</gene>
<organism evidence="2 3">
    <name type="scientific">Paenibacillus oleatilyticus</name>
    <dbReference type="NCBI Taxonomy" id="2594886"/>
    <lineage>
        <taxon>Bacteria</taxon>
        <taxon>Bacillati</taxon>
        <taxon>Bacillota</taxon>
        <taxon>Bacilli</taxon>
        <taxon>Bacillales</taxon>
        <taxon>Paenibacillaceae</taxon>
        <taxon>Paenibacillus</taxon>
    </lineage>
</organism>
<dbReference type="Pfam" id="PF12961">
    <property type="entry name" value="DUF3850"/>
    <property type="match status" value="1"/>
</dbReference>
<dbReference type="Gene3D" id="2.30.130.30">
    <property type="entry name" value="Hypothetical protein"/>
    <property type="match status" value="1"/>
</dbReference>
<dbReference type="SUPFAM" id="SSF88697">
    <property type="entry name" value="PUA domain-like"/>
    <property type="match status" value="1"/>
</dbReference>
<evidence type="ECO:0000313" key="2">
    <source>
        <dbReference type="EMBL" id="MFB0841812.1"/>
    </source>
</evidence>
<name>A0ABV4UX85_9BACL</name>
<comment type="caution">
    <text evidence="2">The sequence shown here is derived from an EMBL/GenBank/DDBJ whole genome shotgun (WGS) entry which is preliminary data.</text>
</comment>
<reference evidence="2 3" key="1">
    <citation type="submission" date="2024-09" db="EMBL/GenBank/DDBJ databases">
        <authorList>
            <person name="Makale K.P.P."/>
            <person name="Makhzoum A."/>
            <person name="Rantong G."/>
            <person name="Rahube T.O."/>
        </authorList>
    </citation>
    <scope>NUCLEOTIDE SEQUENCE [LARGE SCALE GENOMIC DNA]</scope>
    <source>
        <strain evidence="2 3">KM_D13</strain>
    </source>
</reference>
<dbReference type="Proteomes" id="UP001575622">
    <property type="component" value="Unassembled WGS sequence"/>
</dbReference>
<proteinExistence type="predicted"/>
<dbReference type="RefSeq" id="WP_373949469.1">
    <property type="nucleotide sequence ID" value="NZ_JBHDLN010000003.1"/>
</dbReference>
<dbReference type="InterPro" id="IPR039440">
    <property type="entry name" value="DUF3850"/>
</dbReference>
<protein>
    <submittedName>
        <fullName evidence="2">DUF3850 domain-containing protein</fullName>
    </submittedName>
</protein>
<feature type="domain" description="DUF3850" evidence="1">
    <location>
        <begin position="4"/>
        <end position="76"/>
    </location>
</feature>
<sequence>MNRVHEVKTLPQYFEPAATGIKKFTIRKNDRNYQVGDTLLKREWHSGAGYTGREAVFTITYITEYGQQPGFVVMGIELQRVRDWNKANSSQYTPEQITELLENTNNAIQLGYYPEFERIKQLTEIVQQQAAEPQKAYDNLLAEAEALGEQSSVLKESLSAVVDELKSTKIKLEEEQRVALYHERESYLVSTKLAMVVETLKEISQGERSSIALAHMAADALVRIKASQETE</sequence>
<dbReference type="InterPro" id="IPR015947">
    <property type="entry name" value="PUA-like_sf"/>
</dbReference>
<keyword evidence="3" id="KW-1185">Reference proteome</keyword>
<evidence type="ECO:0000259" key="1">
    <source>
        <dbReference type="Pfam" id="PF12961"/>
    </source>
</evidence>
<dbReference type="EMBL" id="JBHDLN010000003">
    <property type="protein sequence ID" value="MFB0841812.1"/>
    <property type="molecule type" value="Genomic_DNA"/>
</dbReference>
<accession>A0ABV4UX85</accession>